<keyword evidence="2" id="KW-1185">Reference proteome</keyword>
<reference evidence="1 2" key="1">
    <citation type="journal article" date="2024" name="Nat. Commun.">
        <title>Phylogenomics reveals the evolutionary origins of lichenization in chlorophyte algae.</title>
        <authorList>
            <person name="Puginier C."/>
            <person name="Libourel C."/>
            <person name="Otte J."/>
            <person name="Skaloud P."/>
            <person name="Haon M."/>
            <person name="Grisel S."/>
            <person name="Petersen M."/>
            <person name="Berrin J.G."/>
            <person name="Delaux P.M."/>
            <person name="Dal Grande F."/>
            <person name="Keller J."/>
        </authorList>
    </citation>
    <scope>NUCLEOTIDE SEQUENCE [LARGE SCALE GENOMIC DNA]</scope>
    <source>
        <strain evidence="1 2">SAG 245.80</strain>
    </source>
</reference>
<dbReference type="PANTHER" id="PTHR28663:SF1">
    <property type="entry name" value="CILIA- AND FLAGELLA- ASSOCIATED PROTEIN 210"/>
    <property type="match status" value="1"/>
</dbReference>
<sequence length="338" mass="36651">MAGTVVITRRQLHSIQEAAQRQEQAGKQARHAELRETSVKRAATWPNTLQAQRERRARALQVQLAAEEAARVEADKADAVLRAEEHRAQLATAAAALWQQSDRVKALAGRALLGDVLAERDCQVAAAAGAAGLARQADAAFVAAQRRRLESAAAEEWRKLEAAQQRAALQRDQQLAQLEVLQRQILADREQNWQEGQRLQEQAAADTAAQRLKSMAAAAERADADAASAERKRRADWAAVDGSRKAQLATKQAQREAACASERQAAASLAQQAAAQHAAEEDAARLAALAADTREFQAHAAAAIAERVGEQKPVGPMRLYLQSLPAQERKLLPARRAL</sequence>
<dbReference type="AlphaFoldDB" id="A0AAW1SJ01"/>
<name>A0AAW1SJ01_9CHLO</name>
<dbReference type="EMBL" id="JALJOU010000001">
    <property type="protein sequence ID" value="KAK9846250.1"/>
    <property type="molecule type" value="Genomic_DNA"/>
</dbReference>
<accession>A0AAW1SJ01</accession>
<comment type="caution">
    <text evidence="1">The sequence shown here is derived from an EMBL/GenBank/DDBJ whole genome shotgun (WGS) entry which is preliminary data.</text>
</comment>
<evidence type="ECO:0000313" key="2">
    <source>
        <dbReference type="Proteomes" id="UP001445335"/>
    </source>
</evidence>
<organism evidence="1 2">
    <name type="scientific">Elliptochloris bilobata</name>
    <dbReference type="NCBI Taxonomy" id="381761"/>
    <lineage>
        <taxon>Eukaryota</taxon>
        <taxon>Viridiplantae</taxon>
        <taxon>Chlorophyta</taxon>
        <taxon>core chlorophytes</taxon>
        <taxon>Trebouxiophyceae</taxon>
        <taxon>Trebouxiophyceae incertae sedis</taxon>
        <taxon>Elliptochloris clade</taxon>
        <taxon>Elliptochloris</taxon>
    </lineage>
</organism>
<dbReference type="Proteomes" id="UP001445335">
    <property type="component" value="Unassembled WGS sequence"/>
</dbReference>
<gene>
    <name evidence="1" type="ORF">WJX81_000072</name>
</gene>
<protein>
    <recommendedName>
        <fullName evidence="3">Trichohyalin-plectin-homology domain-containing protein</fullName>
    </recommendedName>
</protein>
<evidence type="ECO:0008006" key="3">
    <source>
        <dbReference type="Google" id="ProtNLM"/>
    </source>
</evidence>
<dbReference type="InterPro" id="IPR039986">
    <property type="entry name" value="CFAP210"/>
</dbReference>
<evidence type="ECO:0000313" key="1">
    <source>
        <dbReference type="EMBL" id="KAK9846250.1"/>
    </source>
</evidence>
<proteinExistence type="predicted"/>
<dbReference type="PANTHER" id="PTHR28663">
    <property type="entry name" value="COILED-COIL DOMAIN-CONTAINING PROTEIN 173"/>
    <property type="match status" value="1"/>
</dbReference>